<evidence type="ECO:0000313" key="1">
    <source>
        <dbReference type="EMBL" id="KAI6081808.1"/>
    </source>
</evidence>
<organism evidence="1 2">
    <name type="scientific">Hypoxylon rubiginosum</name>
    <dbReference type="NCBI Taxonomy" id="110542"/>
    <lineage>
        <taxon>Eukaryota</taxon>
        <taxon>Fungi</taxon>
        <taxon>Dikarya</taxon>
        <taxon>Ascomycota</taxon>
        <taxon>Pezizomycotina</taxon>
        <taxon>Sordariomycetes</taxon>
        <taxon>Xylariomycetidae</taxon>
        <taxon>Xylariales</taxon>
        <taxon>Hypoxylaceae</taxon>
        <taxon>Hypoxylon</taxon>
    </lineage>
</organism>
<protein>
    <submittedName>
        <fullName evidence="1">Uncharacterized protein</fullName>
    </submittedName>
</protein>
<evidence type="ECO:0000313" key="2">
    <source>
        <dbReference type="Proteomes" id="UP001497680"/>
    </source>
</evidence>
<dbReference type="Proteomes" id="UP001497680">
    <property type="component" value="Unassembled WGS sequence"/>
</dbReference>
<dbReference type="EMBL" id="MU394385">
    <property type="protein sequence ID" value="KAI6081808.1"/>
    <property type="molecule type" value="Genomic_DNA"/>
</dbReference>
<name>A0ACC0CMW4_9PEZI</name>
<proteinExistence type="predicted"/>
<comment type="caution">
    <text evidence="1">The sequence shown here is derived from an EMBL/GenBank/DDBJ whole genome shotgun (WGS) entry which is preliminary data.</text>
</comment>
<accession>A0ACC0CMW4</accession>
<gene>
    <name evidence="1" type="ORF">F4821DRAFT_17375</name>
</gene>
<reference evidence="1 2" key="1">
    <citation type="journal article" date="2022" name="New Phytol.">
        <title>Ecological generalism drives hyperdiversity of secondary metabolite gene clusters in xylarialean endophytes.</title>
        <authorList>
            <person name="Franco M.E.E."/>
            <person name="Wisecaver J.H."/>
            <person name="Arnold A.E."/>
            <person name="Ju Y.M."/>
            <person name="Slot J.C."/>
            <person name="Ahrendt S."/>
            <person name="Moore L.P."/>
            <person name="Eastman K.E."/>
            <person name="Scott K."/>
            <person name="Konkel Z."/>
            <person name="Mondo S.J."/>
            <person name="Kuo A."/>
            <person name="Hayes R.D."/>
            <person name="Haridas S."/>
            <person name="Andreopoulos B."/>
            <person name="Riley R."/>
            <person name="LaButti K."/>
            <person name="Pangilinan J."/>
            <person name="Lipzen A."/>
            <person name="Amirebrahimi M."/>
            <person name="Yan J."/>
            <person name="Adam C."/>
            <person name="Keymanesh K."/>
            <person name="Ng V."/>
            <person name="Louie K."/>
            <person name="Northen T."/>
            <person name="Drula E."/>
            <person name="Henrissat B."/>
            <person name="Hsieh H.M."/>
            <person name="Youens-Clark K."/>
            <person name="Lutzoni F."/>
            <person name="Miadlikowska J."/>
            <person name="Eastwood D.C."/>
            <person name="Hamelin R.C."/>
            <person name="Grigoriev I.V."/>
            <person name="U'Ren J.M."/>
        </authorList>
    </citation>
    <scope>NUCLEOTIDE SEQUENCE [LARGE SCALE GENOMIC DNA]</scope>
    <source>
        <strain evidence="1 2">ER1909</strain>
    </source>
</reference>
<keyword evidence="2" id="KW-1185">Reference proteome</keyword>
<sequence>MPIFVTRETYVCQHSLETCRCRFGTDSMIYMETEPSVLRCPACTCEGVLDALFPFNINDDKDDAKAVSEIVGRSPRAASLISDLATHLQLMQADRRQREEHRRQHVQQIRSAKLRRLMQKECDLEKQRRALLTPDSVSEFRATLSDIMKWTHQVRELDAKRSSWRVGRQRGVEIITMKPATVSSRPDSSKLSPRK</sequence>